<organism evidence="5 6">
    <name type="scientific">Sphingomonas xinjiangensis</name>
    <dbReference type="NCBI Taxonomy" id="643568"/>
    <lineage>
        <taxon>Bacteria</taxon>
        <taxon>Pseudomonadati</taxon>
        <taxon>Pseudomonadota</taxon>
        <taxon>Alphaproteobacteria</taxon>
        <taxon>Sphingomonadales</taxon>
        <taxon>Sphingomonadaceae</taxon>
        <taxon>Sphingomonas</taxon>
    </lineage>
</organism>
<dbReference type="InterPro" id="IPR011109">
    <property type="entry name" value="DNA_bind_recombinase_dom"/>
</dbReference>
<dbReference type="SUPFAM" id="SSF53041">
    <property type="entry name" value="Resolvase-like"/>
    <property type="match status" value="1"/>
</dbReference>
<keyword evidence="6" id="KW-1185">Reference proteome</keyword>
<sequence length="564" mass="63160">MEAILYVRWSTKDQSKGDTERRQIELGASICRQRGWTLAETLIENGKSAYHGRNRAEGGKLYEVEERAARGELAGKVLIVEAMDRLSRQEPLESVTLLNRLAKRGLTICESSTGTIYDAQRISEHWAHLLIAFARAGEAHDSSRIKAKRVSAAWRRTQTDLTTKKGADDPRLCPAWMEVIDGKFTVIEDRADIIRGIFERSANGYGLRLIAKWAQEERQRLGWPKATWHIRNVTNMLHDRRVLGEYQPMMRTENGGRSKAGEAVKRYPAIVTLELWHQVMSGLESRKGTGGPRQKCANVLSNLCRCTYRAPGSNLPCGSRMTLRRQKRGPAQITCSDFSRAGECTCNAAYRYDDILAGVLDNLLSLAMPAPSTIGQHSRVPVLRAELTTKRKRLEEMADRLMEQDDEVLEAAFRRFKAKVDVEAAELKALEAHEEKRTHATDPHAVAEQALALREQMATDADARIKVQSYLGQLIDVIFMDPSDRSATIVVMGGLRVIKLDKHGKVIGDVNTAHMLKDQSIIDKLGREVTLDANVDNWNRVLAGDNPMRLTKLDEVAQSATEAA</sequence>
<dbReference type="GO" id="GO:0000150">
    <property type="term" value="F:DNA strand exchange activity"/>
    <property type="evidence" value="ECO:0007669"/>
    <property type="project" value="InterPro"/>
</dbReference>
<dbReference type="CDD" id="cd00338">
    <property type="entry name" value="Ser_Recombinase"/>
    <property type="match status" value="1"/>
</dbReference>
<accession>A0A840YBM0</accession>
<dbReference type="RefSeq" id="WP_184084086.1">
    <property type="nucleotide sequence ID" value="NZ_JACIJF010000001.1"/>
</dbReference>
<dbReference type="Gene3D" id="3.90.1750.20">
    <property type="entry name" value="Putative Large Serine Recombinase, Chain B, Domain 2"/>
    <property type="match status" value="1"/>
</dbReference>
<proteinExistence type="predicted"/>
<protein>
    <submittedName>
        <fullName evidence="5">DNA invertase Pin-like site-specific DNA recombinase</fullName>
    </submittedName>
</protein>
<feature type="coiled-coil region" evidence="3">
    <location>
        <begin position="384"/>
        <end position="411"/>
    </location>
</feature>
<evidence type="ECO:0000256" key="3">
    <source>
        <dbReference type="SAM" id="Coils"/>
    </source>
</evidence>
<dbReference type="InterPro" id="IPR006119">
    <property type="entry name" value="Resolv_N"/>
</dbReference>
<dbReference type="EMBL" id="JACIJF010000001">
    <property type="protein sequence ID" value="MBB5709419.1"/>
    <property type="molecule type" value="Genomic_DNA"/>
</dbReference>
<comment type="caution">
    <text evidence="5">The sequence shown here is derived from an EMBL/GenBank/DDBJ whole genome shotgun (WGS) entry which is preliminary data.</text>
</comment>
<dbReference type="SMART" id="SM00857">
    <property type="entry name" value="Resolvase"/>
    <property type="match status" value="1"/>
</dbReference>
<dbReference type="Gene3D" id="3.40.50.1390">
    <property type="entry name" value="Resolvase, N-terminal catalytic domain"/>
    <property type="match status" value="1"/>
</dbReference>
<name>A0A840YBM0_9SPHN</name>
<keyword evidence="1" id="KW-0238">DNA-binding</keyword>
<evidence type="ECO:0000256" key="1">
    <source>
        <dbReference type="ARBA" id="ARBA00023125"/>
    </source>
</evidence>
<dbReference type="AlphaFoldDB" id="A0A840YBM0"/>
<keyword evidence="3" id="KW-0175">Coiled coil</keyword>
<evidence type="ECO:0000256" key="2">
    <source>
        <dbReference type="ARBA" id="ARBA00023172"/>
    </source>
</evidence>
<evidence type="ECO:0000313" key="5">
    <source>
        <dbReference type="EMBL" id="MBB5709419.1"/>
    </source>
</evidence>
<dbReference type="Proteomes" id="UP000527143">
    <property type="component" value="Unassembled WGS sequence"/>
</dbReference>
<dbReference type="InterPro" id="IPR038109">
    <property type="entry name" value="DNA_bind_recomb_sf"/>
</dbReference>
<dbReference type="InterPro" id="IPR036162">
    <property type="entry name" value="Resolvase-like_N_sf"/>
</dbReference>
<dbReference type="InterPro" id="IPR050639">
    <property type="entry name" value="SSR_resolvase"/>
</dbReference>
<dbReference type="PANTHER" id="PTHR30461:SF2">
    <property type="entry name" value="SERINE RECOMBINASE PINE-RELATED"/>
    <property type="match status" value="1"/>
</dbReference>
<dbReference type="Pfam" id="PF00239">
    <property type="entry name" value="Resolvase"/>
    <property type="match status" value="1"/>
</dbReference>
<dbReference type="Pfam" id="PF07508">
    <property type="entry name" value="Recombinase"/>
    <property type="match status" value="1"/>
</dbReference>
<dbReference type="Pfam" id="PF13408">
    <property type="entry name" value="Zn_ribbon_recom"/>
    <property type="match status" value="1"/>
</dbReference>
<dbReference type="InterPro" id="IPR025827">
    <property type="entry name" value="Zn_ribbon_recom_dom"/>
</dbReference>
<dbReference type="GO" id="GO:0003677">
    <property type="term" value="F:DNA binding"/>
    <property type="evidence" value="ECO:0007669"/>
    <property type="project" value="UniProtKB-KW"/>
</dbReference>
<evidence type="ECO:0000313" key="6">
    <source>
        <dbReference type="Proteomes" id="UP000527143"/>
    </source>
</evidence>
<gene>
    <name evidence="5" type="ORF">FHT02_000625</name>
</gene>
<reference evidence="5 6" key="1">
    <citation type="submission" date="2020-08" db="EMBL/GenBank/DDBJ databases">
        <title>Genomic Encyclopedia of Type Strains, Phase IV (KMG-IV): sequencing the most valuable type-strain genomes for metagenomic binning, comparative biology and taxonomic classification.</title>
        <authorList>
            <person name="Goeker M."/>
        </authorList>
    </citation>
    <scope>NUCLEOTIDE SEQUENCE [LARGE SCALE GENOMIC DNA]</scope>
    <source>
        <strain evidence="5 6">DSM 26736</strain>
    </source>
</reference>
<dbReference type="PANTHER" id="PTHR30461">
    <property type="entry name" value="DNA-INVERTASE FROM LAMBDOID PROPHAGE"/>
    <property type="match status" value="1"/>
</dbReference>
<feature type="domain" description="Resolvase/invertase-type recombinase catalytic" evidence="4">
    <location>
        <begin position="3"/>
        <end position="154"/>
    </location>
</feature>
<keyword evidence="2" id="KW-0233">DNA recombination</keyword>
<evidence type="ECO:0000259" key="4">
    <source>
        <dbReference type="SMART" id="SM00857"/>
    </source>
</evidence>